<dbReference type="Pfam" id="PF07715">
    <property type="entry name" value="Plug"/>
    <property type="match status" value="1"/>
</dbReference>
<keyword evidence="6 8" id="KW-0472">Membrane</keyword>
<dbReference type="InterPro" id="IPR037066">
    <property type="entry name" value="Plug_dom_sf"/>
</dbReference>
<dbReference type="InterPro" id="IPR000531">
    <property type="entry name" value="Beta-barrel_TonB"/>
</dbReference>
<keyword evidence="12" id="KW-0675">Receptor</keyword>
<evidence type="ECO:0000256" key="5">
    <source>
        <dbReference type="ARBA" id="ARBA00023077"/>
    </source>
</evidence>
<dbReference type="Proteomes" id="UP000325187">
    <property type="component" value="Unassembled WGS sequence"/>
</dbReference>
<dbReference type="SUPFAM" id="SSF56935">
    <property type="entry name" value="Porins"/>
    <property type="match status" value="1"/>
</dbReference>
<dbReference type="Gene3D" id="2.170.130.10">
    <property type="entry name" value="TonB-dependent receptor, plug domain"/>
    <property type="match status" value="1"/>
</dbReference>
<dbReference type="PANTHER" id="PTHR47234">
    <property type="match status" value="1"/>
</dbReference>
<protein>
    <submittedName>
        <fullName evidence="12">TonB-dependent receptor</fullName>
    </submittedName>
</protein>
<dbReference type="PANTHER" id="PTHR47234:SF2">
    <property type="entry name" value="TONB-DEPENDENT RECEPTOR"/>
    <property type="match status" value="1"/>
</dbReference>
<feature type="domain" description="TonB-dependent receptor plug" evidence="11">
    <location>
        <begin position="28"/>
        <end position="136"/>
    </location>
</feature>
<proteinExistence type="inferred from homology"/>
<keyword evidence="2 8" id="KW-0813">Transport</keyword>
<comment type="similarity">
    <text evidence="8 9">Belongs to the TonB-dependent receptor family.</text>
</comment>
<organism evidence="12 13">
    <name type="scientific">Iodidimonas gelatinilytica</name>
    <dbReference type="NCBI Taxonomy" id="1236966"/>
    <lineage>
        <taxon>Bacteria</taxon>
        <taxon>Pseudomonadati</taxon>
        <taxon>Pseudomonadota</taxon>
        <taxon>Alphaproteobacteria</taxon>
        <taxon>Iodidimonadales</taxon>
        <taxon>Iodidimonadaceae</taxon>
        <taxon>Iodidimonas</taxon>
    </lineage>
</organism>
<gene>
    <name evidence="12" type="ORF">JCM17845_16910</name>
</gene>
<evidence type="ECO:0000256" key="4">
    <source>
        <dbReference type="ARBA" id="ARBA00022692"/>
    </source>
</evidence>
<reference evidence="12 13" key="1">
    <citation type="submission" date="2019-09" db="EMBL/GenBank/DDBJ databases">
        <title>NBRP : Genome information of microbial organism related human and environment.</title>
        <authorList>
            <person name="Hattori M."/>
            <person name="Oshima K."/>
            <person name="Inaba H."/>
            <person name="Suda W."/>
            <person name="Sakamoto M."/>
            <person name="Iino T."/>
            <person name="Kitahara M."/>
            <person name="Oshida Y."/>
            <person name="Iida T."/>
            <person name="Kudo T."/>
            <person name="Itoh T."/>
            <person name="Ohkuma M."/>
        </authorList>
    </citation>
    <scope>NUCLEOTIDE SEQUENCE [LARGE SCALE GENOMIC DNA]</scope>
    <source>
        <strain evidence="12 13">Mie-1</strain>
    </source>
</reference>
<dbReference type="InterPro" id="IPR039426">
    <property type="entry name" value="TonB-dep_rcpt-like"/>
</dbReference>
<dbReference type="Pfam" id="PF00593">
    <property type="entry name" value="TonB_dep_Rec_b-barrel"/>
    <property type="match status" value="1"/>
</dbReference>
<keyword evidence="3 8" id="KW-1134">Transmembrane beta strand</keyword>
<sequence length="960" mass="103352">MAQSDEGVDEIEQIVVTGSRIARRDLTSSSPVAVVDAEQYRLSGTVNVEQLLNTLPQVIPGTTAFSNNPGNGAATLDLRGLGAERTLILVNNRRYMFFDANQITDVNTIPAALVERTEVVTGGASAVYGSDAIGGVVNFILKDDFEGIEIGTQYDITTRGDADRANIDLTMGGNFADGRGNAVLYMNYFDRDAVMQDARDFSFNALLDDFDENGNPALVPGGSASVLNGRFSGPLDNDVNRALRPGLTTALDNAGLTGLGGLGFLPGADGQTATNFRNPEDLFNYAPDNFLQIPQERWMIGTMATYDITDQMEFYAEGSFANNRVITELAPTPITGNFLFNVDSPFLSPAMQEVLRQADLTEGTITGTVRDDNGNLVNPGTLTLADTAGDGQTSLSIGRRLEEVGPRQNSDERNSWRVVTGIRGDLGDFSDTMFKNMRYDAYYMFARTLNTQRQAGNVSRSAFQAALLDNSLNIFGPNITEDAADSIRIAATNVEESQLQVASGAISGDIIELPAGPVGGAFGFEWRSTSARFSPDTALSSGDVVGFNAGNPTAGGYDVWELFGEVRVPIVADLPFAKNVEVNGAFRYSDYDLENVGGVWTYAGGVDWSVSDDLMFRGQFQRAVRAPNVQELFGGQAQGFPGAIDPCSDQFTGEQTQALRDTCIASGVPAANVFGAIQPNTQIQGLFGGNPDLEEETSDTFTIGAVITPQAIPGLSVTIDYYNIEVDDAISVLGGSLNNVLDLCFNEIQDINSPFCQAVNRNPGGDIGEPNFVEVLNANIGKFETDGIDLQINYSMDLDFGLLSESSSLDFFVLGTWVNNFDITPVAAIPERIDECAGTFGNTCGEPLPEFKTNSRVTWRTGPLNLSLRWRWIDSVKDDQLLNEGTVAANLAVPKIGSQNYFDLSATFDVLDNVQIFGGVDNLFDNKPPLVADSSEQANTFPGTYDVLGSRLFFGATVRF</sequence>
<evidence type="ECO:0000256" key="6">
    <source>
        <dbReference type="ARBA" id="ARBA00023136"/>
    </source>
</evidence>
<evidence type="ECO:0000256" key="3">
    <source>
        <dbReference type="ARBA" id="ARBA00022452"/>
    </source>
</evidence>
<dbReference type="InterPro" id="IPR012910">
    <property type="entry name" value="Plug_dom"/>
</dbReference>
<evidence type="ECO:0000256" key="1">
    <source>
        <dbReference type="ARBA" id="ARBA00004571"/>
    </source>
</evidence>
<dbReference type="Gene3D" id="2.40.170.20">
    <property type="entry name" value="TonB-dependent receptor, beta-barrel domain"/>
    <property type="match status" value="1"/>
</dbReference>
<keyword evidence="5 9" id="KW-0798">TonB box</keyword>
<evidence type="ECO:0000256" key="9">
    <source>
        <dbReference type="RuleBase" id="RU003357"/>
    </source>
</evidence>
<comment type="caution">
    <text evidence="12">The sequence shown here is derived from an EMBL/GenBank/DDBJ whole genome shotgun (WGS) entry which is preliminary data.</text>
</comment>
<dbReference type="PROSITE" id="PS52016">
    <property type="entry name" value="TONB_DEPENDENT_REC_3"/>
    <property type="match status" value="1"/>
</dbReference>
<feature type="domain" description="TonB-dependent receptor-like beta-barrel" evidence="10">
    <location>
        <begin position="385"/>
        <end position="923"/>
    </location>
</feature>
<evidence type="ECO:0000256" key="7">
    <source>
        <dbReference type="ARBA" id="ARBA00023237"/>
    </source>
</evidence>
<evidence type="ECO:0000259" key="10">
    <source>
        <dbReference type="Pfam" id="PF00593"/>
    </source>
</evidence>
<evidence type="ECO:0000313" key="12">
    <source>
        <dbReference type="EMBL" id="GER01068.1"/>
    </source>
</evidence>
<dbReference type="AlphaFoldDB" id="A0A5A7MZ20"/>
<keyword evidence="4 8" id="KW-0812">Transmembrane</keyword>
<dbReference type="EMBL" id="BKCM01000007">
    <property type="protein sequence ID" value="GER01068.1"/>
    <property type="molecule type" value="Genomic_DNA"/>
</dbReference>
<evidence type="ECO:0000256" key="2">
    <source>
        <dbReference type="ARBA" id="ARBA00022448"/>
    </source>
</evidence>
<dbReference type="GO" id="GO:0009279">
    <property type="term" value="C:cell outer membrane"/>
    <property type="evidence" value="ECO:0007669"/>
    <property type="project" value="UniProtKB-SubCell"/>
</dbReference>
<keyword evidence="7 8" id="KW-0998">Cell outer membrane</keyword>
<evidence type="ECO:0000259" key="11">
    <source>
        <dbReference type="Pfam" id="PF07715"/>
    </source>
</evidence>
<name>A0A5A7MZ20_9PROT</name>
<evidence type="ECO:0000313" key="13">
    <source>
        <dbReference type="Proteomes" id="UP000325187"/>
    </source>
</evidence>
<keyword evidence="13" id="KW-1185">Reference proteome</keyword>
<comment type="subcellular location">
    <subcellularLocation>
        <location evidence="1 8">Cell outer membrane</location>
        <topology evidence="1 8">Multi-pass membrane protein</topology>
    </subcellularLocation>
</comment>
<evidence type="ECO:0000256" key="8">
    <source>
        <dbReference type="PROSITE-ProRule" id="PRU01360"/>
    </source>
</evidence>
<accession>A0A5A7MZ20</accession>
<dbReference type="InterPro" id="IPR036942">
    <property type="entry name" value="Beta-barrel_TonB_sf"/>
</dbReference>